<dbReference type="KEGG" id="strg:SRT_13670"/>
<feature type="repeat" description="Cell wall-binding" evidence="4">
    <location>
        <begin position="214"/>
        <end position="233"/>
    </location>
</feature>
<evidence type="ECO:0000256" key="2">
    <source>
        <dbReference type="ARBA" id="ARBA00022737"/>
    </source>
</evidence>
<sequence>MIFEKQKHFSLRKLKFGLVSVAIIAFLFAVTKTVEADVMVTTEQRQTSEINSSSQEVENQTSNQVEVKTDSVNRDPQEKTESVATDAPSMNSANNTSQSDKQNTVNEISSDSQQTKADEQTDLPQNSFKQQSTHVKMTTEAEKKPSHSTNTFVNDGNGNWYYLGADGKNVTGRQTIDGKVMYFAQDGKQVKGAFAQDSDGNKHYYDRDSGEMWTNRFVNDQGNWYYLDSDGVPVTGSVTVNGQSLYFNSDGSQVKGNFVEEDGSSHYYDKNSGDLLRKTSRTINGVNYQFDNDGNAKAIDKIEVVKTSLVVDSYEFGPSVSKIILEFNHKVTPAVVHAGAMVTTAGVQRKILNSYVSNASGHVVYFDSSHYVTLELDIPYDPNDSSKNASPFIFDSAAFRNNWVNSYTVKVDNLQVQADGSNSSQIISSEQDAINNRFLPTTDRFSERGSYGNFNYAAYQPETAIGGEKNPLIVWLHGIGEVGTDINIPLLASNVARLTEDPIQSHFTSTGSGSQKGAYVLVPQSSTPWSQNQTASLMALIKAYVASHPDIDSRRIYLAGVSNGGGMTLDMGVAYPNYFAALVPIAASYSNQLADNQITAAALKALKGQPMWLIHTRADKTISTDSSVLPFYKELLQAGAQNKWFSYYETNVGKHHSGVTYNGHWSWVYFLNDQVTGVQNTDNAKNWSGLSGMVATNPTYGGDAKATVNGRTYSNVFDWLNGQRRR</sequence>
<keyword evidence="1" id="KW-0732">Signal</keyword>
<evidence type="ECO:0000256" key="5">
    <source>
        <dbReference type="SAM" id="MobiDB-lite"/>
    </source>
</evidence>
<feature type="domain" description="Esterase Ig-like N-terminal" evidence="7">
    <location>
        <begin position="307"/>
        <end position="422"/>
    </location>
</feature>
<dbReference type="PANTHER" id="PTHR43037">
    <property type="entry name" value="UNNAMED PRODUCT-RELATED"/>
    <property type="match status" value="1"/>
</dbReference>
<keyword evidence="2" id="KW-0677">Repeat</keyword>
<dbReference type="NCBIfam" id="TIGR01168">
    <property type="entry name" value="YSIRK_signal"/>
    <property type="match status" value="1"/>
</dbReference>
<evidence type="ECO:0000313" key="8">
    <source>
        <dbReference type="EMBL" id="BAQ24628.1"/>
    </source>
</evidence>
<dbReference type="Pfam" id="PF01473">
    <property type="entry name" value="Choline_bind_1"/>
    <property type="match status" value="1"/>
</dbReference>
<reference evidence="8 9" key="1">
    <citation type="journal article" date="2016" name="Microbiol. Immunol.">
        <title>Complete genome sequence of Streptococcus troglodytae TKU31 isolated from the oral cavity of a chimpanzee (Pan troglodytes).</title>
        <authorList>
            <person name="Okamoto M."/>
            <person name="Naito M."/>
            <person name="Miyanohara M."/>
            <person name="Imai S."/>
            <person name="Nomura Y."/>
            <person name="Saito W."/>
            <person name="Momoi Y."/>
            <person name="Takada K."/>
            <person name="Miyabe-Nishiwaki T."/>
            <person name="Tomonaga M."/>
            <person name="Hanada N."/>
        </authorList>
    </citation>
    <scope>NUCLEOTIDE SEQUENCE [LARGE SCALE GENOMIC DNA]</scope>
    <source>
        <strain evidence="9">TKU 31</strain>
    </source>
</reference>
<dbReference type="InterPro" id="IPR050955">
    <property type="entry name" value="Plant_Biomass_Hydrol_Est"/>
</dbReference>
<dbReference type="GO" id="GO:0005576">
    <property type="term" value="C:extracellular region"/>
    <property type="evidence" value="ECO:0007669"/>
    <property type="project" value="InterPro"/>
</dbReference>
<evidence type="ECO:0000256" key="1">
    <source>
        <dbReference type="ARBA" id="ARBA00022729"/>
    </source>
</evidence>
<evidence type="ECO:0000259" key="6">
    <source>
        <dbReference type="Pfam" id="PF04650"/>
    </source>
</evidence>
<organism evidence="8 9">
    <name type="scientific">Streptococcus troglodytae</name>
    <dbReference type="NCBI Taxonomy" id="1111760"/>
    <lineage>
        <taxon>Bacteria</taxon>
        <taxon>Bacillati</taxon>
        <taxon>Bacillota</taxon>
        <taxon>Bacilli</taxon>
        <taxon>Lactobacillales</taxon>
        <taxon>Streptococcaceae</taxon>
        <taxon>Streptococcus</taxon>
    </lineage>
</organism>
<accession>A0A1L7LKI6</accession>
<dbReference type="Gene3D" id="2.60.40.2180">
    <property type="match status" value="1"/>
</dbReference>
<dbReference type="SUPFAM" id="SSF69360">
    <property type="entry name" value="Cell wall binding repeat"/>
    <property type="match status" value="1"/>
</dbReference>
<dbReference type="RefSeq" id="WP_128833505.1">
    <property type="nucleotide sequence ID" value="NZ_AP014612.1"/>
</dbReference>
<feature type="compositionally biased region" description="Polar residues" evidence="5">
    <location>
        <begin position="43"/>
        <end position="66"/>
    </location>
</feature>
<feature type="compositionally biased region" description="Polar residues" evidence="5">
    <location>
        <begin position="122"/>
        <end position="136"/>
    </location>
</feature>
<evidence type="ECO:0000256" key="4">
    <source>
        <dbReference type="PROSITE-ProRule" id="PRU00591"/>
    </source>
</evidence>
<feature type="region of interest" description="Disordered" evidence="5">
    <location>
        <begin position="43"/>
        <end position="156"/>
    </location>
</feature>
<protein>
    <submittedName>
        <fullName evidence="8">Glucan-binding protein D</fullName>
    </submittedName>
</protein>
<keyword evidence="9" id="KW-1185">Reference proteome</keyword>
<dbReference type="Proteomes" id="UP000217758">
    <property type="component" value="Chromosome"/>
</dbReference>
<dbReference type="EMBL" id="AP014612">
    <property type="protein sequence ID" value="BAQ24628.1"/>
    <property type="molecule type" value="Genomic_DNA"/>
</dbReference>
<feature type="domain" description="YSIRK Gram-positive signal peptide" evidence="6">
    <location>
        <begin position="4"/>
        <end position="28"/>
    </location>
</feature>
<dbReference type="InterPro" id="IPR041172">
    <property type="entry name" value="EstA_Ig-like_N"/>
</dbReference>
<dbReference type="GO" id="GO:0016787">
    <property type="term" value="F:hydrolase activity"/>
    <property type="evidence" value="ECO:0007669"/>
    <property type="project" value="UniProtKB-KW"/>
</dbReference>
<gene>
    <name evidence="8" type="ORF">SRT_13670</name>
</gene>
<dbReference type="InterPro" id="IPR029058">
    <property type="entry name" value="AB_hydrolase_fold"/>
</dbReference>
<dbReference type="InterPro" id="IPR005877">
    <property type="entry name" value="YSIRK_signal_dom"/>
</dbReference>
<dbReference type="PROSITE" id="PS51170">
    <property type="entry name" value="CW"/>
    <property type="match status" value="2"/>
</dbReference>
<dbReference type="AlphaFoldDB" id="A0A1L7LKI6"/>
<keyword evidence="3" id="KW-0378">Hydrolase</keyword>
<name>A0A1L7LKI6_9STRE</name>
<feature type="compositionally biased region" description="Polar residues" evidence="5">
    <location>
        <begin position="88"/>
        <end position="115"/>
    </location>
</feature>
<evidence type="ECO:0000256" key="3">
    <source>
        <dbReference type="ARBA" id="ARBA00022801"/>
    </source>
</evidence>
<dbReference type="NCBIfam" id="TIGR04035">
    <property type="entry name" value="glucan_65_rpt"/>
    <property type="match status" value="2"/>
</dbReference>
<proteinExistence type="predicted"/>
<dbReference type="Pfam" id="PF04650">
    <property type="entry name" value="YSIRK_signal"/>
    <property type="match status" value="1"/>
</dbReference>
<dbReference type="Pfam" id="PF19127">
    <property type="entry name" value="Choline_bind_3"/>
    <property type="match status" value="2"/>
</dbReference>
<evidence type="ECO:0000259" key="7">
    <source>
        <dbReference type="Pfam" id="PF18435"/>
    </source>
</evidence>
<dbReference type="InterPro" id="IPR010126">
    <property type="entry name" value="Esterase_phb"/>
</dbReference>
<dbReference type="Pfam" id="PF18435">
    <property type="entry name" value="EstA_Ig_like"/>
    <property type="match status" value="1"/>
</dbReference>
<dbReference type="InterPro" id="IPR027636">
    <property type="entry name" value="Glucan-bd_rpt"/>
</dbReference>
<feature type="compositionally biased region" description="Basic and acidic residues" evidence="5">
    <location>
        <begin position="67"/>
        <end position="81"/>
    </location>
</feature>
<dbReference type="Gene3D" id="3.40.50.1820">
    <property type="entry name" value="alpha/beta hydrolase"/>
    <property type="match status" value="1"/>
</dbReference>
<dbReference type="Gene3D" id="2.10.270.10">
    <property type="entry name" value="Cholin Binding"/>
    <property type="match status" value="1"/>
</dbReference>
<dbReference type="PANTHER" id="PTHR43037:SF1">
    <property type="entry name" value="BLL1128 PROTEIN"/>
    <property type="match status" value="1"/>
</dbReference>
<dbReference type="InterPro" id="IPR018337">
    <property type="entry name" value="Cell_wall/Cho-bd_repeat"/>
</dbReference>
<evidence type="ECO:0000313" key="9">
    <source>
        <dbReference type="Proteomes" id="UP000217758"/>
    </source>
</evidence>
<feature type="repeat" description="Cell wall-binding" evidence="4">
    <location>
        <begin position="149"/>
        <end position="169"/>
    </location>
</feature>
<dbReference type="Pfam" id="PF10503">
    <property type="entry name" value="Esterase_PHB"/>
    <property type="match status" value="1"/>
</dbReference>
<feature type="compositionally biased region" description="Polar residues" evidence="5">
    <location>
        <begin position="147"/>
        <end position="156"/>
    </location>
</feature>
<dbReference type="SUPFAM" id="SSF53474">
    <property type="entry name" value="alpha/beta-Hydrolases"/>
    <property type="match status" value="1"/>
</dbReference>